<feature type="region of interest" description="Disordered" evidence="1">
    <location>
        <begin position="33"/>
        <end position="88"/>
    </location>
</feature>
<organism evidence="3 4">
    <name type="scientific">Puccinia striiformis</name>
    <dbReference type="NCBI Taxonomy" id="27350"/>
    <lineage>
        <taxon>Eukaryota</taxon>
        <taxon>Fungi</taxon>
        <taxon>Dikarya</taxon>
        <taxon>Basidiomycota</taxon>
        <taxon>Pucciniomycotina</taxon>
        <taxon>Pucciniomycetes</taxon>
        <taxon>Pucciniales</taxon>
        <taxon>Pucciniaceae</taxon>
        <taxon>Puccinia</taxon>
    </lineage>
</organism>
<keyword evidence="2" id="KW-0732">Signal</keyword>
<name>A0A2S4UC43_9BASI</name>
<evidence type="ECO:0000313" key="3">
    <source>
        <dbReference type="EMBL" id="POV94868.1"/>
    </source>
</evidence>
<dbReference type="Proteomes" id="UP000239156">
    <property type="component" value="Unassembled WGS sequence"/>
</dbReference>
<feature type="signal peptide" evidence="2">
    <location>
        <begin position="1"/>
        <end position="22"/>
    </location>
</feature>
<evidence type="ECO:0000256" key="2">
    <source>
        <dbReference type="SAM" id="SignalP"/>
    </source>
</evidence>
<gene>
    <name evidence="3" type="ORF">PSTT_16590</name>
</gene>
<feature type="chain" id="PRO_5015629603" evidence="2">
    <location>
        <begin position="23"/>
        <end position="223"/>
    </location>
</feature>
<proteinExistence type="predicted"/>
<dbReference type="PROSITE" id="PS51257">
    <property type="entry name" value="PROKAR_LIPOPROTEIN"/>
    <property type="match status" value="1"/>
</dbReference>
<evidence type="ECO:0000313" key="4">
    <source>
        <dbReference type="Proteomes" id="UP000239156"/>
    </source>
</evidence>
<dbReference type="VEuPathDB" id="FungiDB:PSTT_16590"/>
<dbReference type="VEuPathDB" id="FungiDB:PSHT_08636"/>
<evidence type="ECO:0000256" key="1">
    <source>
        <dbReference type="SAM" id="MobiDB-lite"/>
    </source>
</evidence>
<dbReference type="EMBL" id="PKSL01000383">
    <property type="protein sequence ID" value="POV94868.1"/>
    <property type="molecule type" value="Genomic_DNA"/>
</dbReference>
<protein>
    <submittedName>
        <fullName evidence="3">Uncharacterized protein</fullName>
    </submittedName>
</protein>
<comment type="caution">
    <text evidence="3">The sequence shown here is derived from an EMBL/GenBank/DDBJ whole genome shotgun (WGS) entry which is preliminary data.</text>
</comment>
<feature type="compositionally biased region" description="Low complexity" evidence="1">
    <location>
        <begin position="73"/>
        <end position="88"/>
    </location>
</feature>
<accession>A0A2S4UC43</accession>
<keyword evidence="4" id="KW-1185">Reference proteome</keyword>
<reference evidence="3" key="1">
    <citation type="submission" date="2017-12" db="EMBL/GenBank/DDBJ databases">
        <title>Gene loss provides genomic basis for host adaptation in cereal stripe rust fungi.</title>
        <authorList>
            <person name="Xia C."/>
        </authorList>
    </citation>
    <scope>NUCLEOTIDE SEQUENCE [LARGE SCALE GENOMIC DNA]</scope>
    <source>
        <strain evidence="3">93-210</strain>
    </source>
</reference>
<dbReference type="AlphaFoldDB" id="A0A2S4UC43"/>
<sequence length="223" mass="23895">MSFRNLSILLFVAVGCIHNAQAYPAYPAAPDSTSNHGCNFRADTATSTTPPKPSATGADASGKGAAGTGSILADKPNPADLKAAPAATKAPGTMQADLVEACAPLLKDGKLVAGADAPKKQPTPAIPPLSRAGRNSLHLQSLPLSRAEAERKVERRAEKLPQAKIPSWVRRLHYLEPRCPQPPFRLSFRSLSDGCSVDKRESYSFRVITNFNHFKILPRCDPF</sequence>